<dbReference type="SUPFAM" id="SSF51735">
    <property type="entry name" value="NAD(P)-binding Rossmann-fold domains"/>
    <property type="match status" value="1"/>
</dbReference>
<dbReference type="PANTHER" id="PTHR10491">
    <property type="entry name" value="DTDP-4-DEHYDRORHAMNOSE REDUCTASE"/>
    <property type="match status" value="1"/>
</dbReference>
<feature type="domain" description="RmlD-like substrate binding" evidence="1">
    <location>
        <begin position="3"/>
        <end position="291"/>
    </location>
</feature>
<evidence type="ECO:0000259" key="1">
    <source>
        <dbReference type="Pfam" id="PF04321"/>
    </source>
</evidence>
<dbReference type="EMBL" id="VSSQ01010721">
    <property type="protein sequence ID" value="MPM45042.1"/>
    <property type="molecule type" value="Genomic_DNA"/>
</dbReference>
<dbReference type="Gene3D" id="3.90.25.10">
    <property type="entry name" value="UDP-galactose 4-epimerase, domain 1"/>
    <property type="match status" value="1"/>
</dbReference>
<sequence length="295" mass="32674">MAEILITGANGQLGNELRRAGFGGSFNVRYTDADQLDITDKDAVTSFLAENKVDYIINCAAYTAVDNAEDNIEAAYNVNSDAPRILAEAAFDSGALLIHVSTDYVFNGTGPRPYSESDYPDPLGIYGKSKLAGERAIEKSGCDFVIIRTAWLYSEFGNNFVKTILKYSAERENLNVVFDQTGTPTYAADLADLIIKIVDGMESGSYSREEHCGLYHYTNEGVCSWFDFAREIVKLSGRSTCKVSPVTSEMYPVKAPRPAYSVLDKSKTREKFGVEIPYWRESLKKCINRLTAITN</sequence>
<dbReference type="GO" id="GO:0019305">
    <property type="term" value="P:dTDP-rhamnose biosynthetic process"/>
    <property type="evidence" value="ECO:0007669"/>
    <property type="project" value="TreeGrafter"/>
</dbReference>
<dbReference type="AlphaFoldDB" id="A0A644ZW24"/>
<evidence type="ECO:0000313" key="2">
    <source>
        <dbReference type="EMBL" id="MPM45042.1"/>
    </source>
</evidence>
<dbReference type="InterPro" id="IPR005913">
    <property type="entry name" value="dTDP_dehydrorham_reduct"/>
</dbReference>
<protein>
    <submittedName>
        <fullName evidence="2">dTDP-4-dehydrorhamnose reductase</fullName>
        <ecNumber evidence="2">1.1.1.133</ecNumber>
    </submittedName>
</protein>
<dbReference type="NCBIfam" id="TIGR01214">
    <property type="entry name" value="rmlD"/>
    <property type="match status" value="1"/>
</dbReference>
<proteinExistence type="predicted"/>
<dbReference type="GO" id="GO:0008831">
    <property type="term" value="F:dTDP-4-dehydrorhamnose reductase activity"/>
    <property type="evidence" value="ECO:0007669"/>
    <property type="project" value="UniProtKB-EC"/>
</dbReference>
<organism evidence="2">
    <name type="scientific">bioreactor metagenome</name>
    <dbReference type="NCBI Taxonomy" id="1076179"/>
    <lineage>
        <taxon>unclassified sequences</taxon>
        <taxon>metagenomes</taxon>
        <taxon>ecological metagenomes</taxon>
    </lineage>
</organism>
<name>A0A644ZW24_9ZZZZ</name>
<comment type="caution">
    <text evidence="2">The sequence shown here is derived from an EMBL/GenBank/DDBJ whole genome shotgun (WGS) entry which is preliminary data.</text>
</comment>
<dbReference type="PANTHER" id="PTHR10491:SF4">
    <property type="entry name" value="METHIONINE ADENOSYLTRANSFERASE 2 SUBUNIT BETA"/>
    <property type="match status" value="1"/>
</dbReference>
<gene>
    <name evidence="2" type="primary">rmlD_18</name>
    <name evidence="2" type="ORF">SDC9_91727</name>
</gene>
<reference evidence="2" key="1">
    <citation type="submission" date="2019-08" db="EMBL/GenBank/DDBJ databases">
        <authorList>
            <person name="Kucharzyk K."/>
            <person name="Murdoch R.W."/>
            <person name="Higgins S."/>
            <person name="Loffler F."/>
        </authorList>
    </citation>
    <scope>NUCLEOTIDE SEQUENCE</scope>
</reference>
<dbReference type="InterPro" id="IPR036291">
    <property type="entry name" value="NAD(P)-bd_dom_sf"/>
</dbReference>
<accession>A0A644ZW24</accession>
<dbReference type="CDD" id="cd05254">
    <property type="entry name" value="dTDP_HR_like_SDR_e"/>
    <property type="match status" value="1"/>
</dbReference>
<dbReference type="InterPro" id="IPR029903">
    <property type="entry name" value="RmlD-like-bd"/>
</dbReference>
<keyword evidence="2" id="KW-0560">Oxidoreductase</keyword>
<dbReference type="GO" id="GO:0005829">
    <property type="term" value="C:cytosol"/>
    <property type="evidence" value="ECO:0007669"/>
    <property type="project" value="TreeGrafter"/>
</dbReference>
<dbReference type="EC" id="1.1.1.133" evidence="2"/>
<dbReference type="Pfam" id="PF04321">
    <property type="entry name" value="RmlD_sub_bind"/>
    <property type="match status" value="1"/>
</dbReference>
<dbReference type="Gene3D" id="3.40.50.720">
    <property type="entry name" value="NAD(P)-binding Rossmann-like Domain"/>
    <property type="match status" value="1"/>
</dbReference>